<proteinExistence type="predicted"/>
<accession>A0A2H3CCA8</accession>
<dbReference type="OrthoDB" id="10382266at2759"/>
<sequence length="203" mass="23127">MANVVDIFDGMQMTGSMNHVIPLMNTNSNLYTVMWCNISDTDWLDSDDVREAQYAVARFFDQAYVVTPSTLHKVVLKLSVRDIDVAAQLINHALAMMEHLILAYVDDCCHHWVCFKGIDMYRVKQAHTYLFNGQNLNGLRFRAKSRPVPKCTSTEIMGTMLLSSNSIAVMEETVWTPPELWVINISASRHEEVDNHADHAIHE</sequence>
<evidence type="ECO:0000313" key="1">
    <source>
        <dbReference type="EMBL" id="PBK80709.1"/>
    </source>
</evidence>
<name>A0A2H3CCA8_ARMGA</name>
<organism evidence="1 2">
    <name type="scientific">Armillaria gallica</name>
    <name type="common">Bulbous honey fungus</name>
    <name type="synonym">Armillaria bulbosa</name>
    <dbReference type="NCBI Taxonomy" id="47427"/>
    <lineage>
        <taxon>Eukaryota</taxon>
        <taxon>Fungi</taxon>
        <taxon>Dikarya</taxon>
        <taxon>Basidiomycota</taxon>
        <taxon>Agaricomycotina</taxon>
        <taxon>Agaricomycetes</taxon>
        <taxon>Agaricomycetidae</taxon>
        <taxon>Agaricales</taxon>
        <taxon>Marasmiineae</taxon>
        <taxon>Physalacriaceae</taxon>
        <taxon>Armillaria</taxon>
    </lineage>
</organism>
<reference evidence="2" key="1">
    <citation type="journal article" date="2017" name="Nat. Ecol. Evol.">
        <title>Genome expansion and lineage-specific genetic innovations in the forest pathogenic fungi Armillaria.</title>
        <authorList>
            <person name="Sipos G."/>
            <person name="Prasanna A.N."/>
            <person name="Walter M.C."/>
            <person name="O'Connor E."/>
            <person name="Balint B."/>
            <person name="Krizsan K."/>
            <person name="Kiss B."/>
            <person name="Hess J."/>
            <person name="Varga T."/>
            <person name="Slot J."/>
            <person name="Riley R."/>
            <person name="Boka B."/>
            <person name="Rigling D."/>
            <person name="Barry K."/>
            <person name="Lee J."/>
            <person name="Mihaltcheva S."/>
            <person name="LaButti K."/>
            <person name="Lipzen A."/>
            <person name="Waldron R."/>
            <person name="Moloney N.M."/>
            <person name="Sperisen C."/>
            <person name="Kredics L."/>
            <person name="Vagvoelgyi C."/>
            <person name="Patrignani A."/>
            <person name="Fitzpatrick D."/>
            <person name="Nagy I."/>
            <person name="Doyle S."/>
            <person name="Anderson J.B."/>
            <person name="Grigoriev I.V."/>
            <person name="Gueldener U."/>
            <person name="Muensterkoetter M."/>
            <person name="Nagy L.G."/>
        </authorList>
    </citation>
    <scope>NUCLEOTIDE SEQUENCE [LARGE SCALE GENOMIC DNA]</scope>
    <source>
        <strain evidence="2">Ar21-2</strain>
    </source>
</reference>
<gene>
    <name evidence="1" type="ORF">ARMGADRAFT_1039863</name>
</gene>
<protein>
    <submittedName>
        <fullName evidence="1">Uncharacterized protein</fullName>
    </submittedName>
</protein>
<dbReference type="InParanoid" id="A0A2H3CCA8"/>
<evidence type="ECO:0000313" key="2">
    <source>
        <dbReference type="Proteomes" id="UP000217790"/>
    </source>
</evidence>
<dbReference type="AlphaFoldDB" id="A0A2H3CCA8"/>
<keyword evidence="2" id="KW-1185">Reference proteome</keyword>
<dbReference type="EMBL" id="KZ293741">
    <property type="protein sequence ID" value="PBK80709.1"/>
    <property type="molecule type" value="Genomic_DNA"/>
</dbReference>
<dbReference type="Proteomes" id="UP000217790">
    <property type="component" value="Unassembled WGS sequence"/>
</dbReference>